<evidence type="ECO:0000313" key="3">
    <source>
        <dbReference type="EMBL" id="SMX33038.1"/>
    </source>
</evidence>
<feature type="transmembrane region" description="Helical" evidence="1">
    <location>
        <begin position="206"/>
        <end position="227"/>
    </location>
</feature>
<feature type="domain" description="EamA" evidence="2">
    <location>
        <begin position="7"/>
        <end position="138"/>
    </location>
</feature>
<feature type="transmembrane region" description="Helical" evidence="1">
    <location>
        <begin position="147"/>
        <end position="166"/>
    </location>
</feature>
<dbReference type="SUPFAM" id="SSF103481">
    <property type="entry name" value="Multidrug resistance efflux transporter EmrE"/>
    <property type="match status" value="2"/>
</dbReference>
<keyword evidence="1" id="KW-0812">Transmembrane</keyword>
<proteinExistence type="predicted"/>
<dbReference type="InterPro" id="IPR000620">
    <property type="entry name" value="EamA_dom"/>
</dbReference>
<keyword evidence="1" id="KW-0472">Membrane</keyword>
<dbReference type="Proteomes" id="UP000207598">
    <property type="component" value="Unassembled WGS sequence"/>
</dbReference>
<dbReference type="InterPro" id="IPR037185">
    <property type="entry name" value="EmrE-like"/>
</dbReference>
<feature type="transmembrane region" description="Helical" evidence="1">
    <location>
        <begin position="178"/>
        <end position="200"/>
    </location>
</feature>
<dbReference type="PANTHER" id="PTHR22911:SF135">
    <property type="entry name" value="BLR4310 PROTEIN"/>
    <property type="match status" value="1"/>
</dbReference>
<dbReference type="GO" id="GO:0016020">
    <property type="term" value="C:membrane"/>
    <property type="evidence" value="ECO:0007669"/>
    <property type="project" value="InterPro"/>
</dbReference>
<organism evidence="3 4">
    <name type="scientific">Maliponia aquimaris</name>
    <dbReference type="NCBI Taxonomy" id="1673631"/>
    <lineage>
        <taxon>Bacteria</taxon>
        <taxon>Pseudomonadati</taxon>
        <taxon>Pseudomonadota</taxon>
        <taxon>Alphaproteobacteria</taxon>
        <taxon>Rhodobacterales</taxon>
        <taxon>Paracoccaceae</taxon>
        <taxon>Maliponia</taxon>
    </lineage>
</organism>
<dbReference type="OrthoDB" id="7818056at2"/>
<dbReference type="EMBL" id="FXYF01000001">
    <property type="protein sequence ID" value="SMX33038.1"/>
    <property type="molecule type" value="Genomic_DNA"/>
</dbReference>
<sequence length="324" mass="34798">MPPNAQGALLALLSFAIYALHDVIVKYLGGFYSPVQIVFFSGLFAFPLATLILIRESQPGTLRPVHPWWMAVRTVSAVITGFAAFYAFSVLPLAQTYAILFAAPLLITILAIPLLGEVVGPRRWAAVVVGLCGVLVVLRPGGTDLSLGHLAAVVAALMSSLVSVIARKIGREERSVVMLLYPILANFVVMGALLPFVYVPMPAVDLGALALMSAMAFVAATLIIQAYRAGEAVVVAPMQYSQILWAVFTGAVFFDEYPDAWTVAGAAIIIGSGMYIVLRERGKSRSTSPVLRSRPRFETGIIPRVRFFRGDARDEAKVTGASND</sequence>
<reference evidence="3 4" key="1">
    <citation type="submission" date="2017-05" db="EMBL/GenBank/DDBJ databases">
        <authorList>
            <person name="Song R."/>
            <person name="Chenine A.L."/>
            <person name="Ruprecht R.M."/>
        </authorList>
    </citation>
    <scope>NUCLEOTIDE SEQUENCE [LARGE SCALE GENOMIC DNA]</scope>
    <source>
        <strain evidence="3 4">CECT 8898</strain>
    </source>
</reference>
<dbReference type="AlphaFoldDB" id="A0A238JQS7"/>
<dbReference type="RefSeq" id="WP_094019255.1">
    <property type="nucleotide sequence ID" value="NZ_FXYF01000001.1"/>
</dbReference>
<accession>A0A238JQS7</accession>
<feature type="transmembrane region" description="Helical" evidence="1">
    <location>
        <begin position="94"/>
        <end position="112"/>
    </location>
</feature>
<feature type="transmembrane region" description="Helical" evidence="1">
    <location>
        <begin position="66"/>
        <end position="88"/>
    </location>
</feature>
<evidence type="ECO:0000256" key="1">
    <source>
        <dbReference type="SAM" id="Phobius"/>
    </source>
</evidence>
<feature type="domain" description="EamA" evidence="2">
    <location>
        <begin position="147"/>
        <end position="274"/>
    </location>
</feature>
<keyword evidence="1" id="KW-1133">Transmembrane helix</keyword>
<dbReference type="Pfam" id="PF00892">
    <property type="entry name" value="EamA"/>
    <property type="match status" value="2"/>
</dbReference>
<feature type="transmembrane region" description="Helical" evidence="1">
    <location>
        <begin position="260"/>
        <end position="278"/>
    </location>
</feature>
<evidence type="ECO:0000313" key="4">
    <source>
        <dbReference type="Proteomes" id="UP000207598"/>
    </source>
</evidence>
<protein>
    <submittedName>
        <fullName evidence="3">Riboflavin transporter</fullName>
    </submittedName>
</protein>
<evidence type="ECO:0000259" key="2">
    <source>
        <dbReference type="Pfam" id="PF00892"/>
    </source>
</evidence>
<feature type="transmembrane region" description="Helical" evidence="1">
    <location>
        <begin position="35"/>
        <end position="54"/>
    </location>
</feature>
<name>A0A238JQS7_9RHOB</name>
<dbReference type="PANTHER" id="PTHR22911">
    <property type="entry name" value="ACYL-MALONYL CONDENSING ENZYME-RELATED"/>
    <property type="match status" value="1"/>
</dbReference>
<keyword evidence="4" id="KW-1185">Reference proteome</keyword>
<gene>
    <name evidence="3" type="primary">ribN_1</name>
    <name evidence="3" type="ORF">MAA8898_00382</name>
</gene>
<feature type="transmembrane region" description="Helical" evidence="1">
    <location>
        <begin position="234"/>
        <end position="254"/>
    </location>
</feature>